<evidence type="ECO:0000256" key="2">
    <source>
        <dbReference type="SAM" id="SignalP"/>
    </source>
</evidence>
<keyword evidence="2" id="KW-0732">Signal</keyword>
<feature type="signal peptide" evidence="2">
    <location>
        <begin position="1"/>
        <end position="20"/>
    </location>
</feature>
<sequence length="173" mass="17460">MTPAFSLLFFLTLPGLYASAQTITLFGVSAPPPSATFVEEASVTFSAGGTNSAGDTTFVGVIAITSEVVLEPDTTITQISVPTTITETFVTAHLVSSEGCFLDDSTATGSVVPIFTLTAPASQATQSGASSQGAPSQTAAQSASPTGGATIHRAFTVWNVLAIAAVALVHALY</sequence>
<dbReference type="OrthoDB" id="3014932at2759"/>
<comment type="caution">
    <text evidence="3">The sequence shown here is derived from an EMBL/GenBank/DDBJ whole genome shotgun (WGS) entry which is preliminary data.</text>
</comment>
<keyword evidence="4" id="KW-1185">Reference proteome</keyword>
<gene>
    <name evidence="3" type="ORF">MSAN_01983200</name>
</gene>
<organism evidence="3 4">
    <name type="scientific">Mycena sanguinolenta</name>
    <dbReference type="NCBI Taxonomy" id="230812"/>
    <lineage>
        <taxon>Eukaryota</taxon>
        <taxon>Fungi</taxon>
        <taxon>Dikarya</taxon>
        <taxon>Basidiomycota</taxon>
        <taxon>Agaricomycotina</taxon>
        <taxon>Agaricomycetes</taxon>
        <taxon>Agaricomycetidae</taxon>
        <taxon>Agaricales</taxon>
        <taxon>Marasmiineae</taxon>
        <taxon>Mycenaceae</taxon>
        <taxon>Mycena</taxon>
    </lineage>
</organism>
<protein>
    <submittedName>
        <fullName evidence="3">Uncharacterized protein</fullName>
    </submittedName>
</protein>
<proteinExistence type="predicted"/>
<name>A0A8H6XNI7_9AGAR</name>
<dbReference type="EMBL" id="JACAZH010000023">
    <property type="protein sequence ID" value="KAF7343626.1"/>
    <property type="molecule type" value="Genomic_DNA"/>
</dbReference>
<evidence type="ECO:0000313" key="4">
    <source>
        <dbReference type="Proteomes" id="UP000623467"/>
    </source>
</evidence>
<dbReference type="Proteomes" id="UP000623467">
    <property type="component" value="Unassembled WGS sequence"/>
</dbReference>
<accession>A0A8H6XNI7</accession>
<reference evidence="3" key="1">
    <citation type="submission" date="2020-05" db="EMBL/GenBank/DDBJ databases">
        <title>Mycena genomes resolve the evolution of fungal bioluminescence.</title>
        <authorList>
            <person name="Tsai I.J."/>
        </authorList>
    </citation>
    <scope>NUCLEOTIDE SEQUENCE</scope>
    <source>
        <strain evidence="3">160909Yilan</strain>
    </source>
</reference>
<feature type="chain" id="PRO_5034278124" evidence="2">
    <location>
        <begin position="21"/>
        <end position="173"/>
    </location>
</feature>
<feature type="region of interest" description="Disordered" evidence="1">
    <location>
        <begin position="125"/>
        <end position="145"/>
    </location>
</feature>
<evidence type="ECO:0000313" key="3">
    <source>
        <dbReference type="EMBL" id="KAF7343626.1"/>
    </source>
</evidence>
<dbReference type="AlphaFoldDB" id="A0A8H6XNI7"/>
<evidence type="ECO:0000256" key="1">
    <source>
        <dbReference type="SAM" id="MobiDB-lite"/>
    </source>
</evidence>